<keyword evidence="7 8" id="KW-0472">Membrane</keyword>
<keyword evidence="4 8" id="KW-0812">Transmembrane</keyword>
<dbReference type="GO" id="GO:0015297">
    <property type="term" value="F:antiporter activity"/>
    <property type="evidence" value="ECO:0007669"/>
    <property type="project" value="UniProtKB-KW"/>
</dbReference>
<evidence type="ECO:0000256" key="1">
    <source>
        <dbReference type="ARBA" id="ARBA00004141"/>
    </source>
</evidence>
<sequence length="392" mass="43745">MLAHAIDAQAATDLKILLVVAGCLLTSPYIAKFLKLPLSATEIMLGSFIGFLGFIGESENFKLLANAGFYYLMFIAGMEINLKTFLNTERSLLNKAFIYIILLYAFSVLAVESIDISYIFVIIIPVMSVGLLSTLYRDFGKNCEWLNVSMVVATLAEVVSIVLLTIAAAFLGKGADLFSLTQNLLYLVGFLALCIFGFKFLEVLFWWYPQLKTILMPWQDQNEKDIRFCMAIFIAIVAIMIYFKLEVALGAFIAGSFIATFFDHKKDLEHKLSSFGYGFLIPIFFIYIGSSFKLQMLLNPQVLLIAFSLTAFMIGLRILCAMTFVKILGLKNTFLFGLSHSMPLTLLIAVATLSYQTNIITQDIYSGLVLTALLEAILAISLIKFINNLSRK</sequence>
<gene>
    <name evidence="10" type="ORF">BXA13_07130</name>
</gene>
<proteinExistence type="predicted"/>
<evidence type="ECO:0000256" key="7">
    <source>
        <dbReference type="ARBA" id="ARBA00023136"/>
    </source>
</evidence>
<dbReference type="Pfam" id="PF00999">
    <property type="entry name" value="Na_H_Exchanger"/>
    <property type="match status" value="1"/>
</dbReference>
<feature type="transmembrane region" description="Helical" evidence="8">
    <location>
        <begin position="367"/>
        <end position="386"/>
    </location>
</feature>
<dbReference type="PANTHER" id="PTHR43562">
    <property type="entry name" value="NAPA-TYPE SODIUM/HYDROGEN ANTIPORTER"/>
    <property type="match status" value="1"/>
</dbReference>
<evidence type="ECO:0000256" key="5">
    <source>
        <dbReference type="ARBA" id="ARBA00022989"/>
    </source>
</evidence>
<feature type="transmembrane region" description="Helical" evidence="8">
    <location>
        <begin position="229"/>
        <end position="262"/>
    </location>
</feature>
<comment type="caution">
    <text evidence="10">The sequence shown here is derived from an EMBL/GenBank/DDBJ whole genome shotgun (WGS) entry which is preliminary data.</text>
</comment>
<feature type="transmembrane region" description="Helical" evidence="8">
    <location>
        <begin position="61"/>
        <end position="80"/>
    </location>
</feature>
<dbReference type="Proteomes" id="UP000556298">
    <property type="component" value="Unassembled WGS sequence"/>
</dbReference>
<feature type="transmembrane region" description="Helical" evidence="8">
    <location>
        <begin position="184"/>
        <end position="208"/>
    </location>
</feature>
<accession>A0A7U8BHU1</accession>
<feature type="transmembrane region" description="Helical" evidence="8">
    <location>
        <begin position="148"/>
        <end position="172"/>
    </location>
</feature>
<comment type="subcellular location">
    <subcellularLocation>
        <location evidence="1">Membrane</location>
        <topology evidence="1">Multi-pass membrane protein</topology>
    </subcellularLocation>
</comment>
<evidence type="ECO:0000313" key="11">
    <source>
        <dbReference type="Proteomes" id="UP000556298"/>
    </source>
</evidence>
<dbReference type="GO" id="GO:1902600">
    <property type="term" value="P:proton transmembrane transport"/>
    <property type="evidence" value="ECO:0007669"/>
    <property type="project" value="InterPro"/>
</dbReference>
<feature type="transmembrane region" description="Helical" evidence="8">
    <location>
        <begin position="92"/>
        <end position="110"/>
    </location>
</feature>
<dbReference type="EMBL" id="AABYWZ010000024">
    <property type="protein sequence ID" value="EAJ5682075.1"/>
    <property type="molecule type" value="Genomic_DNA"/>
</dbReference>
<feature type="transmembrane region" description="Helical" evidence="8">
    <location>
        <begin position="116"/>
        <end position="136"/>
    </location>
</feature>
<keyword evidence="2" id="KW-0813">Transport</keyword>
<evidence type="ECO:0000259" key="9">
    <source>
        <dbReference type="Pfam" id="PF00999"/>
    </source>
</evidence>
<feature type="domain" description="Cation/H+ exchanger transmembrane" evidence="9">
    <location>
        <begin position="24"/>
        <end position="384"/>
    </location>
</feature>
<dbReference type="PANTHER" id="PTHR43562:SF1">
    <property type="entry name" value="NA(+)_H(+) ANTIPORTER YJBQ-RELATED"/>
    <property type="match status" value="1"/>
</dbReference>
<evidence type="ECO:0000313" key="10">
    <source>
        <dbReference type="EMBL" id="EAJ5682075.1"/>
    </source>
</evidence>
<feature type="transmembrane region" description="Helical" evidence="8">
    <location>
        <begin position="334"/>
        <end position="355"/>
    </location>
</feature>
<dbReference type="RefSeq" id="WP_087685281.1">
    <property type="nucleotide sequence ID" value="NZ_CP177359.1"/>
</dbReference>
<evidence type="ECO:0000256" key="3">
    <source>
        <dbReference type="ARBA" id="ARBA00022449"/>
    </source>
</evidence>
<protein>
    <submittedName>
        <fullName evidence="10">Cation:proton antiporter</fullName>
    </submittedName>
</protein>
<keyword evidence="3" id="KW-0050">Antiport</keyword>
<evidence type="ECO:0000256" key="6">
    <source>
        <dbReference type="ARBA" id="ARBA00023065"/>
    </source>
</evidence>
<dbReference type="InterPro" id="IPR038770">
    <property type="entry name" value="Na+/solute_symporter_sf"/>
</dbReference>
<evidence type="ECO:0000256" key="8">
    <source>
        <dbReference type="SAM" id="Phobius"/>
    </source>
</evidence>
<dbReference type="GO" id="GO:0016020">
    <property type="term" value="C:membrane"/>
    <property type="evidence" value="ECO:0007669"/>
    <property type="project" value="UniProtKB-SubCell"/>
</dbReference>
<keyword evidence="5 8" id="KW-1133">Transmembrane helix</keyword>
<feature type="transmembrane region" description="Helical" evidence="8">
    <location>
        <begin position="302"/>
        <end position="328"/>
    </location>
</feature>
<dbReference type="InterPro" id="IPR006153">
    <property type="entry name" value="Cation/H_exchanger_TM"/>
</dbReference>
<dbReference type="Gene3D" id="1.20.1530.20">
    <property type="match status" value="1"/>
</dbReference>
<dbReference type="AlphaFoldDB" id="A0A7U8BHU1"/>
<feature type="transmembrane region" description="Helical" evidence="8">
    <location>
        <begin position="274"/>
        <end position="290"/>
    </location>
</feature>
<reference evidence="10 11" key="1">
    <citation type="submission" date="2018-05" db="EMBL/GenBank/DDBJ databases">
        <authorList>
            <consortium name="PulseNet: The National Subtyping Network for Foodborne Disease Surveillance"/>
            <person name="Tarr C.L."/>
            <person name="Trees E."/>
            <person name="Katz L.S."/>
            <person name="Carleton-Romer H.A."/>
            <person name="Stroika S."/>
            <person name="Kucerova Z."/>
            <person name="Roache K.F."/>
            <person name="Sabol A.L."/>
            <person name="Besser J."/>
            <person name="Gerner-Smidt P."/>
        </authorList>
    </citation>
    <scope>NUCLEOTIDE SEQUENCE [LARGE SCALE GENOMIC DNA]</scope>
    <source>
        <strain evidence="10 11">2016D-0268</strain>
    </source>
</reference>
<name>A0A7U8BHU1_CAMLA</name>
<organism evidence="10 11">
    <name type="scientific">Campylobacter lari</name>
    <dbReference type="NCBI Taxonomy" id="201"/>
    <lineage>
        <taxon>Bacteria</taxon>
        <taxon>Pseudomonadati</taxon>
        <taxon>Campylobacterota</taxon>
        <taxon>Epsilonproteobacteria</taxon>
        <taxon>Campylobacterales</taxon>
        <taxon>Campylobacteraceae</taxon>
        <taxon>Campylobacter</taxon>
    </lineage>
</organism>
<feature type="transmembrane region" description="Helical" evidence="8">
    <location>
        <begin position="38"/>
        <end position="55"/>
    </location>
</feature>
<feature type="transmembrane region" description="Helical" evidence="8">
    <location>
        <begin position="14"/>
        <end position="31"/>
    </location>
</feature>
<keyword evidence="6" id="KW-0406">Ion transport</keyword>
<evidence type="ECO:0000256" key="2">
    <source>
        <dbReference type="ARBA" id="ARBA00022448"/>
    </source>
</evidence>
<evidence type="ECO:0000256" key="4">
    <source>
        <dbReference type="ARBA" id="ARBA00022692"/>
    </source>
</evidence>